<dbReference type="HOGENOM" id="CLU_2985694_0_0_2"/>
<reference evidence="1 2" key="1">
    <citation type="submission" date="2011-08" db="EMBL/GenBank/DDBJ databases">
        <title>The complete genome of Methanofollis liminatans DSM 4140.</title>
        <authorList>
            <consortium name="US DOE Joint Genome Institute (JGI-PGF)"/>
            <person name="Lucas S."/>
            <person name="Han J."/>
            <person name="Lapidus A."/>
            <person name="Bruce D."/>
            <person name="Goodwin L."/>
            <person name="Pitluck S."/>
            <person name="Peters L."/>
            <person name="Kyrpides N."/>
            <person name="Mavromatis K."/>
            <person name="Ivanova N."/>
            <person name="Mikhailova N."/>
            <person name="Lu M."/>
            <person name="Detter J.C."/>
            <person name="Tapia R."/>
            <person name="Han C."/>
            <person name="Land M."/>
            <person name="Hauser L."/>
            <person name="Markowitz V."/>
            <person name="Cheng J.-F."/>
            <person name="Hugenholtz P."/>
            <person name="Woyke T."/>
            <person name="Wu D."/>
            <person name="Spring S."/>
            <person name="Schuler E."/>
            <person name="Brambilla E."/>
            <person name="Klenk H.-P."/>
            <person name="Eisen J.A."/>
        </authorList>
    </citation>
    <scope>NUCLEOTIDE SEQUENCE [LARGE SCALE GENOMIC DNA]</scope>
    <source>
        <strain evidence="1 2">DSM 4140</strain>
    </source>
</reference>
<dbReference type="EMBL" id="CM001555">
    <property type="protein sequence ID" value="EJG06787.1"/>
    <property type="molecule type" value="Genomic_DNA"/>
</dbReference>
<gene>
    <name evidence="1" type="ORF">Metli_0828</name>
</gene>
<evidence type="ECO:0000313" key="1">
    <source>
        <dbReference type="EMBL" id="EJG06787.1"/>
    </source>
</evidence>
<evidence type="ECO:0000313" key="2">
    <source>
        <dbReference type="Proteomes" id="UP000005095"/>
    </source>
</evidence>
<name>J1L189_9EURY</name>
<accession>J1L189</accession>
<organism evidence="1 2">
    <name type="scientific">Methanofollis liminatans DSM 4140</name>
    <dbReference type="NCBI Taxonomy" id="28892"/>
    <lineage>
        <taxon>Archaea</taxon>
        <taxon>Methanobacteriati</taxon>
        <taxon>Methanobacteriota</taxon>
        <taxon>Stenosarchaea group</taxon>
        <taxon>Methanomicrobia</taxon>
        <taxon>Methanomicrobiales</taxon>
        <taxon>Methanomicrobiaceae</taxon>
        <taxon>Methanofollis</taxon>
    </lineage>
</organism>
<proteinExistence type="predicted"/>
<dbReference type="STRING" id="28892.Metli_0828"/>
<sequence length="57" mass="6917">MPEIWFQMRFYDNLKVILEKNPIYWRRLWNSIGETSPSDSSITNLNIFGSFFRKCII</sequence>
<dbReference type="AlphaFoldDB" id="J1L189"/>
<keyword evidence="2" id="KW-1185">Reference proteome</keyword>
<dbReference type="Proteomes" id="UP000005095">
    <property type="component" value="Chromosome"/>
</dbReference>
<protein>
    <submittedName>
        <fullName evidence="1">Uncharacterized protein</fullName>
    </submittedName>
</protein>